<dbReference type="AlphaFoldDB" id="A0A9K3H0D5"/>
<dbReference type="PANTHER" id="PTHR46481:SF8">
    <property type="entry name" value="ZINC FINGER BED DOMAIN-CONTAINING PROTEIN RICESLEEPER 1-LIKE"/>
    <property type="match status" value="1"/>
</dbReference>
<sequence length="358" mass="42224">MCIKDNQPFSIVDDEGFREYSWGLNPMFKFPSRWTVARDCWSVFRDEKKKLKGTLKDQTVSLTTDTWTSVQNFNYMCLTAHWVDDDWVLRKKIINFCQVPNHKGETIGKFVYKCLQEWGIDRILTITVDNASSNDGAIRYLKKMLKGPHAILDCKYLHLRCNAHIINLVVKDGLEEQIDSINRIRKAVRFLRSSSQRFLNFQDSVEKENIKCKRKPCLDVETRWNSTFLMLETALIYEKAFDRLQDVDFSYRSYFRSEDEDDEGSTRKRKKSEKVIGAPNTSDWEKARYYSDYFTSMLRSIMICFFFLDRLFMEFLRIFSNVTKKISGSKYVTANLLFGELCTMHATIDSYPRSNQKP</sequence>
<dbReference type="EMBL" id="MNCJ02000331">
    <property type="protein sequence ID" value="KAF5760164.1"/>
    <property type="molecule type" value="Genomic_DNA"/>
</dbReference>
<dbReference type="PANTHER" id="PTHR46481">
    <property type="entry name" value="ZINC FINGER BED DOMAIN-CONTAINING PROTEIN 4"/>
    <property type="match status" value="1"/>
</dbReference>
<dbReference type="InterPro" id="IPR052035">
    <property type="entry name" value="ZnF_BED_domain_contain"/>
</dbReference>
<dbReference type="Proteomes" id="UP000215914">
    <property type="component" value="Unassembled WGS sequence"/>
</dbReference>
<name>A0A9K3H0D5_HELAN</name>
<reference evidence="1" key="1">
    <citation type="journal article" date="2017" name="Nature">
        <title>The sunflower genome provides insights into oil metabolism, flowering and Asterid evolution.</title>
        <authorList>
            <person name="Badouin H."/>
            <person name="Gouzy J."/>
            <person name="Grassa C.J."/>
            <person name="Murat F."/>
            <person name="Staton S.E."/>
            <person name="Cottret L."/>
            <person name="Lelandais-Briere C."/>
            <person name="Owens G.L."/>
            <person name="Carrere S."/>
            <person name="Mayjonade B."/>
            <person name="Legrand L."/>
            <person name="Gill N."/>
            <person name="Kane N.C."/>
            <person name="Bowers J.E."/>
            <person name="Hubner S."/>
            <person name="Bellec A."/>
            <person name="Berard A."/>
            <person name="Berges H."/>
            <person name="Blanchet N."/>
            <person name="Boniface M.C."/>
            <person name="Brunel D."/>
            <person name="Catrice O."/>
            <person name="Chaidir N."/>
            <person name="Claudel C."/>
            <person name="Donnadieu C."/>
            <person name="Faraut T."/>
            <person name="Fievet G."/>
            <person name="Helmstetter N."/>
            <person name="King M."/>
            <person name="Knapp S.J."/>
            <person name="Lai Z."/>
            <person name="Le Paslier M.C."/>
            <person name="Lippi Y."/>
            <person name="Lorenzon L."/>
            <person name="Mandel J.R."/>
            <person name="Marage G."/>
            <person name="Marchand G."/>
            <person name="Marquand E."/>
            <person name="Bret-Mestries E."/>
            <person name="Morien E."/>
            <person name="Nambeesan S."/>
            <person name="Nguyen T."/>
            <person name="Pegot-Espagnet P."/>
            <person name="Pouilly N."/>
            <person name="Raftis F."/>
            <person name="Sallet E."/>
            <person name="Schiex T."/>
            <person name="Thomas J."/>
            <person name="Vandecasteele C."/>
            <person name="Vares D."/>
            <person name="Vear F."/>
            <person name="Vautrin S."/>
            <person name="Crespi M."/>
            <person name="Mangin B."/>
            <person name="Burke J.M."/>
            <person name="Salse J."/>
            <person name="Munos S."/>
            <person name="Vincourt P."/>
            <person name="Rieseberg L.H."/>
            <person name="Langlade N.B."/>
        </authorList>
    </citation>
    <scope>NUCLEOTIDE SEQUENCE</scope>
    <source>
        <tissue evidence="1">Leaves</tissue>
    </source>
</reference>
<comment type="caution">
    <text evidence="1">The sequence shown here is derived from an EMBL/GenBank/DDBJ whole genome shotgun (WGS) entry which is preliminary data.</text>
</comment>
<reference evidence="1" key="2">
    <citation type="submission" date="2020-06" db="EMBL/GenBank/DDBJ databases">
        <title>Helianthus annuus Genome sequencing and assembly Release 2.</title>
        <authorList>
            <person name="Gouzy J."/>
            <person name="Langlade N."/>
            <person name="Munos S."/>
        </authorList>
    </citation>
    <scope>NUCLEOTIDE SEQUENCE</scope>
    <source>
        <tissue evidence="1">Leaves</tissue>
    </source>
</reference>
<gene>
    <name evidence="1" type="ORF">HanXRQr2_Chr16g0750121</name>
</gene>
<evidence type="ECO:0000313" key="2">
    <source>
        <dbReference type="Proteomes" id="UP000215914"/>
    </source>
</evidence>
<protein>
    <submittedName>
        <fullName evidence="1">Ribonuclease H-like superfamily, Zinc finger BED domain-containing protein</fullName>
    </submittedName>
</protein>
<proteinExistence type="predicted"/>
<evidence type="ECO:0000313" key="1">
    <source>
        <dbReference type="EMBL" id="KAF5760164.1"/>
    </source>
</evidence>
<dbReference type="SUPFAM" id="SSF53098">
    <property type="entry name" value="Ribonuclease H-like"/>
    <property type="match status" value="1"/>
</dbReference>
<accession>A0A9K3H0D5</accession>
<dbReference type="SUPFAM" id="SSF140996">
    <property type="entry name" value="Hermes dimerisation domain"/>
    <property type="match status" value="1"/>
</dbReference>
<organism evidence="1 2">
    <name type="scientific">Helianthus annuus</name>
    <name type="common">Common sunflower</name>
    <dbReference type="NCBI Taxonomy" id="4232"/>
    <lineage>
        <taxon>Eukaryota</taxon>
        <taxon>Viridiplantae</taxon>
        <taxon>Streptophyta</taxon>
        <taxon>Embryophyta</taxon>
        <taxon>Tracheophyta</taxon>
        <taxon>Spermatophyta</taxon>
        <taxon>Magnoliopsida</taxon>
        <taxon>eudicotyledons</taxon>
        <taxon>Gunneridae</taxon>
        <taxon>Pentapetalae</taxon>
        <taxon>asterids</taxon>
        <taxon>campanulids</taxon>
        <taxon>Asterales</taxon>
        <taxon>Asteraceae</taxon>
        <taxon>Asteroideae</taxon>
        <taxon>Heliantheae alliance</taxon>
        <taxon>Heliantheae</taxon>
        <taxon>Helianthus</taxon>
    </lineage>
</organism>
<keyword evidence="2" id="KW-1185">Reference proteome</keyword>
<dbReference type="InterPro" id="IPR012337">
    <property type="entry name" value="RNaseH-like_sf"/>
</dbReference>
<dbReference type="Gramene" id="mRNA:HanXRQr2_Chr16g0750121">
    <property type="protein sequence ID" value="mRNA:HanXRQr2_Chr16g0750121"/>
    <property type="gene ID" value="HanXRQr2_Chr16g0750121"/>
</dbReference>